<dbReference type="NCBIfam" id="TIGR00003">
    <property type="entry name" value="copper ion binding protein"/>
    <property type="match status" value="1"/>
</dbReference>
<keyword evidence="5" id="KW-1278">Translocase</keyword>
<comment type="subcellular location">
    <subcellularLocation>
        <location evidence="1">Endomembrane system</location>
        <topology evidence="1">Multi-pass membrane protein</topology>
    </subcellularLocation>
</comment>
<feature type="domain" description="HMA" evidence="7">
    <location>
        <begin position="4"/>
        <end position="73"/>
    </location>
</feature>
<evidence type="ECO:0000256" key="6">
    <source>
        <dbReference type="ARBA" id="ARBA00023008"/>
    </source>
</evidence>
<name>A0A540VUL5_9GAMM</name>
<dbReference type="GO" id="GO:0043682">
    <property type="term" value="F:P-type divalent copper transporter activity"/>
    <property type="evidence" value="ECO:0007669"/>
    <property type="project" value="TreeGrafter"/>
</dbReference>
<dbReference type="Pfam" id="PF00403">
    <property type="entry name" value="HMA"/>
    <property type="match status" value="2"/>
</dbReference>
<dbReference type="PROSITE" id="PS50846">
    <property type="entry name" value="HMA_2"/>
    <property type="match status" value="2"/>
</dbReference>
<organism evidence="8 9">
    <name type="scientific">Spiribacter salinus</name>
    <dbReference type="NCBI Taxonomy" id="1335746"/>
    <lineage>
        <taxon>Bacteria</taxon>
        <taxon>Pseudomonadati</taxon>
        <taxon>Pseudomonadota</taxon>
        <taxon>Gammaproteobacteria</taxon>
        <taxon>Chromatiales</taxon>
        <taxon>Ectothiorhodospiraceae</taxon>
        <taxon>Spiribacter</taxon>
    </lineage>
</organism>
<evidence type="ECO:0000313" key="9">
    <source>
        <dbReference type="Proteomes" id="UP000315400"/>
    </source>
</evidence>
<dbReference type="InterPro" id="IPR006122">
    <property type="entry name" value="HMA_Cu_ion-bd"/>
</dbReference>
<evidence type="ECO:0000256" key="5">
    <source>
        <dbReference type="ARBA" id="ARBA00022967"/>
    </source>
</evidence>
<dbReference type="PANTHER" id="PTHR43520">
    <property type="entry name" value="ATP7, ISOFORM B"/>
    <property type="match status" value="1"/>
</dbReference>
<evidence type="ECO:0000313" key="8">
    <source>
        <dbReference type="EMBL" id="TQF00450.1"/>
    </source>
</evidence>
<protein>
    <submittedName>
        <fullName evidence="8">Copper ion binding protein</fullName>
    </submittedName>
</protein>
<dbReference type="GO" id="GO:0005507">
    <property type="term" value="F:copper ion binding"/>
    <property type="evidence" value="ECO:0007669"/>
    <property type="project" value="InterPro"/>
</dbReference>
<reference evidence="8 9" key="1">
    <citation type="submission" date="2019-06" db="EMBL/GenBank/DDBJ databases">
        <title>Metagenome assembled Genome of Spiribacter salinus SL48-SHIP from the microbial mat of Salt Lake 48 (Novosibirsk region, Russia).</title>
        <authorList>
            <person name="Shipova A."/>
            <person name="Rozanov A.S."/>
            <person name="Bryanskaya A.V."/>
            <person name="Peltek S.E."/>
        </authorList>
    </citation>
    <scope>NUCLEOTIDE SEQUENCE [LARGE SCALE GENOMIC DNA]</scope>
    <source>
        <strain evidence="8">SL48-SHIP-2</strain>
    </source>
</reference>
<dbReference type="InterPro" id="IPR017969">
    <property type="entry name" value="Heavy-metal-associated_CS"/>
</dbReference>
<evidence type="ECO:0000256" key="2">
    <source>
        <dbReference type="ARBA" id="ARBA00022723"/>
    </source>
</evidence>
<dbReference type="InterPro" id="IPR036163">
    <property type="entry name" value="HMA_dom_sf"/>
</dbReference>
<dbReference type="STRING" id="1260251.SPISAL_07890"/>
<dbReference type="GO" id="GO:0016020">
    <property type="term" value="C:membrane"/>
    <property type="evidence" value="ECO:0007669"/>
    <property type="project" value="TreeGrafter"/>
</dbReference>
<dbReference type="Proteomes" id="UP000315400">
    <property type="component" value="Unassembled WGS sequence"/>
</dbReference>
<keyword evidence="6" id="KW-0186">Copper</keyword>
<dbReference type="PROSITE" id="PS01047">
    <property type="entry name" value="HMA_1"/>
    <property type="match status" value="2"/>
</dbReference>
<evidence type="ECO:0000256" key="1">
    <source>
        <dbReference type="ARBA" id="ARBA00004127"/>
    </source>
</evidence>
<gene>
    <name evidence="8" type="ORF">FKY71_03545</name>
</gene>
<dbReference type="CDD" id="cd00371">
    <property type="entry name" value="HMA"/>
    <property type="match status" value="2"/>
</dbReference>
<keyword evidence="4" id="KW-0460">Magnesium</keyword>
<feature type="domain" description="HMA" evidence="7">
    <location>
        <begin position="75"/>
        <end position="130"/>
    </location>
</feature>
<keyword evidence="3" id="KW-0187">Copper transport</keyword>
<dbReference type="Gene3D" id="3.30.70.100">
    <property type="match status" value="2"/>
</dbReference>
<sequence length="130" mass="13014">MAEKTLNLEVTGLTCGSCVRRVETVLQALPGVADATVNLATARAELTLNADAEASDVASQAATALAEAGYPAATTEITLEVTGMTCGGCVSHVEKALNAVPGVVSAQVNLGLSNARVTSLTGATSRQALV</sequence>
<dbReference type="InterPro" id="IPR006121">
    <property type="entry name" value="HMA_dom"/>
</dbReference>
<dbReference type="GO" id="GO:0055070">
    <property type="term" value="P:copper ion homeostasis"/>
    <property type="evidence" value="ECO:0007669"/>
    <property type="project" value="TreeGrafter"/>
</dbReference>
<evidence type="ECO:0000256" key="3">
    <source>
        <dbReference type="ARBA" id="ARBA00022796"/>
    </source>
</evidence>
<accession>A0A540VUL5</accession>
<dbReference type="EMBL" id="VIFK01000013">
    <property type="protein sequence ID" value="TQF00450.1"/>
    <property type="molecule type" value="Genomic_DNA"/>
</dbReference>
<dbReference type="PANTHER" id="PTHR43520:SF8">
    <property type="entry name" value="P-TYPE CU(+) TRANSPORTER"/>
    <property type="match status" value="1"/>
</dbReference>
<evidence type="ECO:0000259" key="7">
    <source>
        <dbReference type="PROSITE" id="PS50846"/>
    </source>
</evidence>
<keyword evidence="2" id="KW-0479">Metal-binding</keyword>
<proteinExistence type="predicted"/>
<dbReference type="AlphaFoldDB" id="A0A540VUL5"/>
<evidence type="ECO:0000256" key="4">
    <source>
        <dbReference type="ARBA" id="ARBA00022842"/>
    </source>
</evidence>
<keyword evidence="3" id="KW-0813">Transport</keyword>
<feature type="non-terminal residue" evidence="8">
    <location>
        <position position="130"/>
    </location>
</feature>
<keyword evidence="3" id="KW-0406">Ion transport</keyword>
<dbReference type="SUPFAM" id="SSF55008">
    <property type="entry name" value="HMA, heavy metal-associated domain"/>
    <property type="match status" value="2"/>
</dbReference>
<comment type="caution">
    <text evidence="8">The sequence shown here is derived from an EMBL/GenBank/DDBJ whole genome shotgun (WGS) entry which is preliminary data.</text>
</comment>